<dbReference type="EMBL" id="VSSQ01003404">
    <property type="protein sequence ID" value="MPM20528.1"/>
    <property type="molecule type" value="Genomic_DNA"/>
</dbReference>
<comment type="caution">
    <text evidence="1">The sequence shown here is derived from an EMBL/GenBank/DDBJ whole genome shotgun (WGS) entry which is preliminary data.</text>
</comment>
<evidence type="ECO:0008006" key="2">
    <source>
        <dbReference type="Google" id="ProtNLM"/>
    </source>
</evidence>
<evidence type="ECO:0000313" key="1">
    <source>
        <dbReference type="EMBL" id="MPM20528.1"/>
    </source>
</evidence>
<name>A0A644XXK8_9ZZZZ</name>
<accession>A0A644XXK8</accession>
<organism evidence="1">
    <name type="scientific">bioreactor metagenome</name>
    <dbReference type="NCBI Taxonomy" id="1076179"/>
    <lineage>
        <taxon>unclassified sequences</taxon>
        <taxon>metagenomes</taxon>
        <taxon>ecological metagenomes</taxon>
    </lineage>
</organism>
<sequence>MLMRKENTIKQTIFKRLEEFSEHSIFFLNDFAEYGSVETARKVLLQARMQGLVTHLSHGIYLKPMRSRFGEVPPPLETIAKEIAERDHVEIMPTGNTAANILGLSTQVPMTVSYLTTGSSRTIQIGNRAIKFKHAAPRNFAYKGKTIPLIVQALKEFGEENITEQIKSALSTYIAKAKDVDTFCDDILLAPAWIQAIIKPIIKSK</sequence>
<dbReference type="AlphaFoldDB" id="A0A644XXK8"/>
<dbReference type="Pfam" id="PF19570">
    <property type="entry name" value="DUF6088"/>
    <property type="match status" value="1"/>
</dbReference>
<dbReference type="InterPro" id="IPR045738">
    <property type="entry name" value="DUF6088"/>
</dbReference>
<proteinExistence type="predicted"/>
<gene>
    <name evidence="1" type="ORF">SDC9_66958</name>
</gene>
<reference evidence="1" key="1">
    <citation type="submission" date="2019-08" db="EMBL/GenBank/DDBJ databases">
        <authorList>
            <person name="Kucharzyk K."/>
            <person name="Murdoch R.W."/>
            <person name="Higgins S."/>
            <person name="Loffler F."/>
        </authorList>
    </citation>
    <scope>NUCLEOTIDE SEQUENCE</scope>
</reference>
<protein>
    <recommendedName>
        <fullName evidence="2">AbiEi antitoxin C-terminal domain-containing protein</fullName>
    </recommendedName>
</protein>